<name>A0A4V1AIX0_9LACO</name>
<keyword evidence="2" id="KW-1185">Reference proteome</keyword>
<dbReference type="KEGG" id="wei:EQG49_11210"/>
<dbReference type="EMBL" id="CP037940">
    <property type="protein sequence ID" value="QBO36975.1"/>
    <property type="molecule type" value="Genomic_DNA"/>
</dbReference>
<accession>A0A4V1AIX0</accession>
<sequence length="220" mass="25918">MLFSLSHSLDDSFEYEGVSGKVDMSFDNVILMFETQTREDMDAYLKLIVSLQLLVGDDYEERGQDFQVGLYQYLMDEYINDNKPIIDPDALRNGGGGKEDAEQYSLTEDAEYIFASFLQAYGMDLHDQFKKLHWYKFRALLAGLPDDTKFRQVLQIRQWKPYKGVTKEEKQQMQDLQVVYRLHVTQAEAEFARMTPEERDIYMEEHPELFEPPEDDEPYL</sequence>
<evidence type="ECO:0000313" key="1">
    <source>
        <dbReference type="EMBL" id="QBO36975.1"/>
    </source>
</evidence>
<dbReference type="Proteomes" id="UP000292886">
    <property type="component" value="Chromosome"/>
</dbReference>
<organism evidence="1 2">
    <name type="scientific">Periweissella cryptocerci</name>
    <dbReference type="NCBI Taxonomy" id="2506420"/>
    <lineage>
        <taxon>Bacteria</taxon>
        <taxon>Bacillati</taxon>
        <taxon>Bacillota</taxon>
        <taxon>Bacilli</taxon>
        <taxon>Lactobacillales</taxon>
        <taxon>Lactobacillaceae</taxon>
        <taxon>Periweissella</taxon>
    </lineage>
</organism>
<dbReference type="Pfam" id="PF06854">
    <property type="entry name" value="Phage_Gp15"/>
    <property type="match status" value="1"/>
</dbReference>
<evidence type="ECO:0008006" key="3">
    <source>
        <dbReference type="Google" id="ProtNLM"/>
    </source>
</evidence>
<dbReference type="InterPro" id="IPR009660">
    <property type="entry name" value="Phage_A500_Gp15"/>
</dbReference>
<evidence type="ECO:0000313" key="2">
    <source>
        <dbReference type="Proteomes" id="UP000292886"/>
    </source>
</evidence>
<proteinExistence type="predicted"/>
<gene>
    <name evidence="1" type="ORF">EQG49_11210</name>
</gene>
<dbReference type="RefSeq" id="WP_133364052.1">
    <property type="nucleotide sequence ID" value="NZ_CP037940.1"/>
</dbReference>
<dbReference type="OrthoDB" id="1758052at2"/>
<protein>
    <recommendedName>
        <fullName evidence="3">Bacteriophage Gp15 protein</fullName>
    </recommendedName>
</protein>
<dbReference type="AlphaFoldDB" id="A0A4V1AIX0"/>
<reference evidence="2" key="1">
    <citation type="submission" date="2019-03" db="EMBL/GenBank/DDBJ databases">
        <title>Weissella sp. 26KH-42 Genome sequencing.</title>
        <authorList>
            <person name="Heo J."/>
            <person name="Kim S.-J."/>
            <person name="Kim J.-S."/>
            <person name="Hong S.-B."/>
            <person name="Kwon S.-W."/>
        </authorList>
    </citation>
    <scope>NUCLEOTIDE SEQUENCE [LARGE SCALE GENOMIC DNA]</scope>
    <source>
        <strain evidence="2">26KH-42</strain>
    </source>
</reference>